<proteinExistence type="predicted"/>
<dbReference type="Proteomes" id="UP000310314">
    <property type="component" value="Unassembled WGS sequence"/>
</dbReference>
<feature type="signal peptide" evidence="1">
    <location>
        <begin position="1"/>
        <end position="29"/>
    </location>
</feature>
<name>A0A5S3PDT3_9FLAO</name>
<organism evidence="2 3">
    <name type="scientific">Maribacter algarum</name>
    <name type="common">ex Zhang et al. 2020</name>
    <dbReference type="NCBI Taxonomy" id="2578118"/>
    <lineage>
        <taxon>Bacteria</taxon>
        <taxon>Pseudomonadati</taxon>
        <taxon>Bacteroidota</taxon>
        <taxon>Flavobacteriia</taxon>
        <taxon>Flavobacteriales</taxon>
        <taxon>Flavobacteriaceae</taxon>
        <taxon>Maribacter</taxon>
    </lineage>
</organism>
<protein>
    <recommendedName>
        <fullName evidence="4">DUF3575 domain-containing protein</fullName>
    </recommendedName>
</protein>
<gene>
    <name evidence="2" type="ORF">FEE95_21415</name>
</gene>
<sequence length="205" mass="24067">MTKKINSISNKFKIIVGFIICLLASSVKAQDKDRSSFFIGYETFEMTMNKFQNFAGEVGYRFGDKNQIRLMIGEVNLTERHLSSKWESAAVDGDNVEGYFRIYELYYDRYFGKRKNFYYGGSIAYVKDEYNHLISDNSLENETATVGFAIGYRKEKLFGLKHLYANISIPFRYYFNDIPETEWGDTTISAHKFVNNFWFFIGYKF</sequence>
<dbReference type="OrthoDB" id="1441219at2"/>
<keyword evidence="3" id="KW-1185">Reference proteome</keyword>
<reference evidence="2 3" key="1">
    <citation type="submission" date="2019-05" db="EMBL/GenBank/DDBJ databases">
        <authorList>
            <person name="Zhang J.-Y."/>
            <person name="Feg X."/>
            <person name="Du Z.-J."/>
        </authorList>
    </citation>
    <scope>NUCLEOTIDE SEQUENCE [LARGE SCALE GENOMIC DNA]</scope>
    <source>
        <strain evidence="2 3">RZ26</strain>
    </source>
</reference>
<evidence type="ECO:0000313" key="3">
    <source>
        <dbReference type="Proteomes" id="UP000310314"/>
    </source>
</evidence>
<evidence type="ECO:0000256" key="1">
    <source>
        <dbReference type="SAM" id="SignalP"/>
    </source>
</evidence>
<accession>A0A5S3PDT3</accession>
<dbReference type="RefSeq" id="WP_138660096.1">
    <property type="nucleotide sequence ID" value="NZ_VATY01000007.1"/>
</dbReference>
<feature type="chain" id="PRO_5024313573" description="DUF3575 domain-containing protein" evidence="1">
    <location>
        <begin position="30"/>
        <end position="205"/>
    </location>
</feature>
<dbReference type="AlphaFoldDB" id="A0A5S3PDT3"/>
<evidence type="ECO:0008006" key="4">
    <source>
        <dbReference type="Google" id="ProtNLM"/>
    </source>
</evidence>
<comment type="caution">
    <text evidence="2">The sequence shown here is derived from an EMBL/GenBank/DDBJ whole genome shotgun (WGS) entry which is preliminary data.</text>
</comment>
<evidence type="ECO:0000313" key="2">
    <source>
        <dbReference type="EMBL" id="TMM51978.1"/>
    </source>
</evidence>
<dbReference type="EMBL" id="VATY01000007">
    <property type="protein sequence ID" value="TMM51978.1"/>
    <property type="molecule type" value="Genomic_DNA"/>
</dbReference>
<keyword evidence="1" id="KW-0732">Signal</keyword>